<dbReference type="EMBL" id="WJPP01000005">
    <property type="protein sequence ID" value="MRH78931.1"/>
    <property type="molecule type" value="Genomic_DNA"/>
</dbReference>
<keyword evidence="1" id="KW-0472">Membrane</keyword>
<proteinExistence type="predicted"/>
<keyword evidence="3" id="KW-1185">Reference proteome</keyword>
<protein>
    <recommendedName>
        <fullName evidence="4">Yip1 domain-containing protein</fullName>
    </recommendedName>
</protein>
<evidence type="ECO:0000256" key="1">
    <source>
        <dbReference type="SAM" id="Phobius"/>
    </source>
</evidence>
<dbReference type="Proteomes" id="UP000433788">
    <property type="component" value="Unassembled WGS sequence"/>
</dbReference>
<gene>
    <name evidence="2" type="ORF">GH984_09490</name>
</gene>
<organism evidence="2 3">
    <name type="scientific">Spiribacter salilacus</name>
    <dbReference type="NCBI Taxonomy" id="2664894"/>
    <lineage>
        <taxon>Bacteria</taxon>
        <taxon>Pseudomonadati</taxon>
        <taxon>Pseudomonadota</taxon>
        <taxon>Gammaproteobacteria</taxon>
        <taxon>Chromatiales</taxon>
        <taxon>Ectothiorhodospiraceae</taxon>
        <taxon>Spiribacter</taxon>
    </lineage>
</organism>
<feature type="transmembrane region" description="Helical" evidence="1">
    <location>
        <begin position="55"/>
        <end position="75"/>
    </location>
</feature>
<evidence type="ECO:0000313" key="3">
    <source>
        <dbReference type="Proteomes" id="UP000433788"/>
    </source>
</evidence>
<accession>A0A6N7QR64</accession>
<feature type="transmembrane region" description="Helical" evidence="1">
    <location>
        <begin position="87"/>
        <end position="107"/>
    </location>
</feature>
<evidence type="ECO:0008006" key="4">
    <source>
        <dbReference type="Google" id="ProtNLM"/>
    </source>
</evidence>
<comment type="caution">
    <text evidence="2">The sequence shown here is derived from an EMBL/GenBank/DDBJ whole genome shotgun (WGS) entry which is preliminary data.</text>
</comment>
<dbReference type="AlphaFoldDB" id="A0A6N7QR64"/>
<name>A0A6N7QR64_9GAMM</name>
<keyword evidence="1" id="KW-0812">Transmembrane</keyword>
<keyword evidence="1" id="KW-1133">Transmembrane helix</keyword>
<dbReference type="RefSeq" id="WP_153719984.1">
    <property type="nucleotide sequence ID" value="NZ_WJPP01000005.1"/>
</dbReference>
<sequence>MLKDSTLQRLIGIALLRNGPQDLPASQNLMLMLALATAAINYPAIAQYTPEVQPLLQLGLLLGFNAAFVYIALMLRDLRPRFVQSMSALFGTDALISAVALPVLFLLGPPAAEEASAGSGAAAIAFLALLVWNIAIVNHILRQALDVSRFVGLLATLGYIFGASVFVFMVTGA</sequence>
<reference evidence="2 3" key="1">
    <citation type="submission" date="2019-11" db="EMBL/GenBank/DDBJ databases">
        <authorList>
            <person name="Zhang X.Y."/>
        </authorList>
    </citation>
    <scope>NUCLEOTIDE SEQUENCE [LARGE SCALE GENOMIC DNA]</scope>
    <source>
        <strain evidence="2 3">C176</strain>
    </source>
</reference>
<feature type="transmembrane region" description="Helical" evidence="1">
    <location>
        <begin position="119"/>
        <end position="138"/>
    </location>
</feature>
<feature type="transmembrane region" description="Helical" evidence="1">
    <location>
        <begin position="29"/>
        <end position="49"/>
    </location>
</feature>
<feature type="transmembrane region" description="Helical" evidence="1">
    <location>
        <begin position="150"/>
        <end position="170"/>
    </location>
</feature>
<evidence type="ECO:0000313" key="2">
    <source>
        <dbReference type="EMBL" id="MRH78931.1"/>
    </source>
</evidence>